<comment type="caution">
    <text evidence="1">The sequence shown here is derived from an EMBL/GenBank/DDBJ whole genome shotgun (WGS) entry which is preliminary data.</text>
</comment>
<dbReference type="Proteomes" id="UP000585474">
    <property type="component" value="Unassembled WGS sequence"/>
</dbReference>
<organism evidence="1 2">
    <name type="scientific">Actinidia rufa</name>
    <dbReference type="NCBI Taxonomy" id="165716"/>
    <lineage>
        <taxon>Eukaryota</taxon>
        <taxon>Viridiplantae</taxon>
        <taxon>Streptophyta</taxon>
        <taxon>Embryophyta</taxon>
        <taxon>Tracheophyta</taxon>
        <taxon>Spermatophyta</taxon>
        <taxon>Magnoliopsida</taxon>
        <taxon>eudicotyledons</taxon>
        <taxon>Gunneridae</taxon>
        <taxon>Pentapetalae</taxon>
        <taxon>asterids</taxon>
        <taxon>Ericales</taxon>
        <taxon>Actinidiaceae</taxon>
        <taxon>Actinidia</taxon>
    </lineage>
</organism>
<keyword evidence="2" id="KW-1185">Reference proteome</keyword>
<dbReference type="OrthoDB" id="1845870at2759"/>
<dbReference type="AlphaFoldDB" id="A0A7J0D9T7"/>
<gene>
    <name evidence="1" type="ORF">Acr_00g0010470</name>
</gene>
<dbReference type="EMBL" id="BJWL01000106">
    <property type="protein sequence ID" value="GFS30153.1"/>
    <property type="molecule type" value="Genomic_DNA"/>
</dbReference>
<evidence type="ECO:0000313" key="2">
    <source>
        <dbReference type="Proteomes" id="UP000585474"/>
    </source>
</evidence>
<proteinExistence type="predicted"/>
<reference evidence="2" key="1">
    <citation type="submission" date="2019-07" db="EMBL/GenBank/DDBJ databases">
        <title>De Novo Assembly of kiwifruit Actinidia rufa.</title>
        <authorList>
            <person name="Sugita-Konishi S."/>
            <person name="Sato K."/>
            <person name="Mori E."/>
            <person name="Abe Y."/>
            <person name="Kisaki G."/>
            <person name="Hamano K."/>
            <person name="Suezawa K."/>
            <person name="Otani M."/>
            <person name="Fukuda T."/>
            <person name="Manabe T."/>
            <person name="Gomi K."/>
            <person name="Tabuchi M."/>
            <person name="Akimitsu K."/>
            <person name="Kataoka I."/>
        </authorList>
    </citation>
    <scope>NUCLEOTIDE SEQUENCE [LARGE SCALE GENOMIC DNA]</scope>
    <source>
        <strain evidence="2">cv. Fuchu</strain>
    </source>
</reference>
<protein>
    <submittedName>
        <fullName evidence="1">Uncharacterized protein</fullName>
    </submittedName>
</protein>
<evidence type="ECO:0000313" key="1">
    <source>
        <dbReference type="EMBL" id="GFS30153.1"/>
    </source>
</evidence>
<sequence>MRTPPSLVSLAIDAAVLNLSRFSDLSPIPDHILLDLFLRTLRAGKLTEKILKLFIATGNDEVLSLIQALNIQHVLTPVLPTSKSILTISIPSEYGELF</sequence>
<name>A0A7J0D9T7_9ERIC</name>
<accession>A0A7J0D9T7</accession>